<feature type="region of interest" description="Disordered" evidence="18">
    <location>
        <begin position="497"/>
        <end position="542"/>
    </location>
</feature>
<dbReference type="PROSITE" id="PS01286">
    <property type="entry name" value="FA58C_2"/>
    <property type="match status" value="1"/>
</dbReference>
<dbReference type="Pfam" id="PF21114">
    <property type="entry name" value="DDR1-2_DS-like"/>
    <property type="match status" value="1"/>
</dbReference>
<dbReference type="PROSITE" id="PS50022">
    <property type="entry name" value="FA58C_3"/>
    <property type="match status" value="1"/>
</dbReference>
<keyword evidence="10 19" id="KW-1133">Transmembrane helix</keyword>
<dbReference type="GO" id="GO:0005518">
    <property type="term" value="F:collagen binding"/>
    <property type="evidence" value="ECO:0007669"/>
    <property type="project" value="TreeGrafter"/>
</dbReference>
<evidence type="ECO:0000313" key="23">
    <source>
        <dbReference type="Ensembl" id="ENSCRFP00000008057.1"/>
    </source>
</evidence>
<dbReference type="Gene3D" id="2.60.120.260">
    <property type="entry name" value="Galactose-binding domain-like"/>
    <property type="match status" value="1"/>
</dbReference>
<keyword evidence="12" id="KW-0829">Tyrosine-protein kinase</keyword>
<dbReference type="Proteomes" id="UP000694396">
    <property type="component" value="Unplaced"/>
</dbReference>
<feature type="region of interest" description="Disordered" evidence="18">
    <location>
        <begin position="401"/>
        <end position="435"/>
    </location>
</feature>
<keyword evidence="6 20" id="KW-0732">Signal</keyword>
<dbReference type="Gene3D" id="2.60.120.1190">
    <property type="match status" value="1"/>
</dbReference>
<dbReference type="Pfam" id="PF07714">
    <property type="entry name" value="PK_Tyr_Ser-Thr"/>
    <property type="match status" value="1"/>
</dbReference>
<comment type="catalytic activity">
    <reaction evidence="16">
        <text>L-tyrosyl-[protein] + ATP = O-phospho-L-tyrosyl-[protein] + ADP + H(+)</text>
        <dbReference type="Rhea" id="RHEA:10596"/>
        <dbReference type="Rhea" id="RHEA-COMP:10136"/>
        <dbReference type="Rhea" id="RHEA-COMP:20101"/>
        <dbReference type="ChEBI" id="CHEBI:15378"/>
        <dbReference type="ChEBI" id="CHEBI:30616"/>
        <dbReference type="ChEBI" id="CHEBI:46858"/>
        <dbReference type="ChEBI" id="CHEBI:61978"/>
        <dbReference type="ChEBI" id="CHEBI:456216"/>
        <dbReference type="EC" id="2.7.10.1"/>
    </reaction>
</comment>
<dbReference type="GO" id="GO:0005524">
    <property type="term" value="F:ATP binding"/>
    <property type="evidence" value="ECO:0007669"/>
    <property type="project" value="UniProtKB-KW"/>
</dbReference>
<evidence type="ECO:0000256" key="20">
    <source>
        <dbReference type="SAM" id="SignalP"/>
    </source>
</evidence>
<comment type="subcellular location">
    <subcellularLocation>
        <location evidence="1">Cell membrane</location>
        <topology evidence="1">Single-pass type I membrane protein</topology>
    </subcellularLocation>
</comment>
<dbReference type="AlphaFoldDB" id="A0A8C3QLL3"/>
<dbReference type="SUPFAM" id="SSF56112">
    <property type="entry name" value="Protein kinase-like (PK-like)"/>
    <property type="match status" value="1"/>
</dbReference>
<dbReference type="SMART" id="SM00219">
    <property type="entry name" value="TyrKc"/>
    <property type="match status" value="1"/>
</dbReference>
<keyword evidence="4" id="KW-0808">Transferase</keyword>
<dbReference type="GO" id="GO:0010976">
    <property type="term" value="P:positive regulation of neuron projection development"/>
    <property type="evidence" value="ECO:0007669"/>
    <property type="project" value="TreeGrafter"/>
</dbReference>
<feature type="domain" description="F5/8 type C" evidence="22">
    <location>
        <begin position="33"/>
        <end position="187"/>
    </location>
</feature>
<evidence type="ECO:0000256" key="7">
    <source>
        <dbReference type="ARBA" id="ARBA00022741"/>
    </source>
</evidence>
<evidence type="ECO:0000259" key="22">
    <source>
        <dbReference type="PROSITE" id="PS50022"/>
    </source>
</evidence>
<evidence type="ECO:0000256" key="2">
    <source>
        <dbReference type="ARBA" id="ARBA00011902"/>
    </source>
</evidence>
<keyword evidence="15" id="KW-0325">Glycoprotein</keyword>
<evidence type="ECO:0000256" key="19">
    <source>
        <dbReference type="SAM" id="Phobius"/>
    </source>
</evidence>
<evidence type="ECO:0000256" key="6">
    <source>
        <dbReference type="ARBA" id="ARBA00022729"/>
    </source>
</evidence>
<proteinExistence type="inferred from homology"/>
<keyword evidence="13" id="KW-1015">Disulfide bond</keyword>
<sequence length="922" mass="99423">MAALPLPLPLLLLAGVTEGSKVTKGSQLDLGRCRFALGMEDGSIPDFRLSASSAWSDSTAARHGRLGRSDGDGAWCPAGPVFPAEQEFLEVDLGRLHLVTLVGTQGRHAGGRGREFARQYRLSYSRDRRRWLPWRDRWGRQVIGGNEDPEGVVLKDLSPAPVARALRVYPRAPRAMSVCLRLELYGCPWEAGLLSYTAPRGHVMTFDPVPVVLNDSTYDGLSAGPLNFGGLGQLSDGVLGLDDFLRTRERRLWPGYDYVGWPRPPGPRPHLELEFEFQELRSFHAMQVHCNNLRTRGVGIFREVECRFKKTLATPWEPVVAIHSPAGATEDLGARLVTVPLGGRRARFIRCRFFFGAEWMLFSEVAFVSEVLDDPAGASGWPPTPDPSVAILENAADMGGAANVTSPGGHGHDPSPPLPATPGEAEPVGPGANGEAGTSPALLGCLGAIIVLLLILILLVLRRRLGTGKAPGRGAEAALRVQLSGDTVVINNATGYERIPAGTGNNGGGTGNDGGGTGSGGGEYQEPTRARPPPPLNPPGAANPAYRLLLSTYARPMGGLVRATPDSVKPINTDGERERGAGAYAEADVTGGSAYALVGHAHSHAHGHALPAFPRQQLRFREKLGEGQFGEVLLCEVIAPHTLGLAPPPASGPAPWAAERPLLVAVKVLRPDATKNARRDFLQEARTLFRLRDPNIVRLLGVCGGPGPLSIVTEYMEHGDLHQFLGGARGHALSLATLLHMGAQIASGMRFLAGLNFVHRDLATRNCLVGGGFGAENGDFGPFPTVKVADFGMSRNLYSADYYRVRGRALLPIRWMAWECILMGTFSPASDAWAFGVTLWEVLGRCREQPYGTLSDEQVIANAGHHFRNRGQQEYLPCPPGCPPALHRLMLNCWAREAAERPDFGHLQRSLSDLHRHHLHHH</sequence>
<dbReference type="InterPro" id="IPR048525">
    <property type="entry name" value="DDR1-2_DS-like"/>
</dbReference>
<evidence type="ECO:0000256" key="14">
    <source>
        <dbReference type="ARBA" id="ARBA00023170"/>
    </source>
</evidence>
<feature type="chain" id="PRO_5034069555" description="receptor protein-tyrosine kinase" evidence="20">
    <location>
        <begin position="20"/>
        <end position="922"/>
    </location>
</feature>
<keyword evidence="9" id="KW-0067">ATP-binding</keyword>
<dbReference type="InterPro" id="IPR050122">
    <property type="entry name" value="RTK"/>
</dbReference>
<evidence type="ECO:0000256" key="10">
    <source>
        <dbReference type="ARBA" id="ARBA00022989"/>
    </source>
</evidence>
<evidence type="ECO:0000256" key="15">
    <source>
        <dbReference type="ARBA" id="ARBA00023180"/>
    </source>
</evidence>
<dbReference type="InterPro" id="IPR001245">
    <property type="entry name" value="Ser-Thr/Tyr_kinase_cat_dom"/>
</dbReference>
<dbReference type="SUPFAM" id="SSF49785">
    <property type="entry name" value="Galactose-binding domain-like"/>
    <property type="match status" value="1"/>
</dbReference>
<dbReference type="EC" id="2.7.10.1" evidence="2"/>
<dbReference type="GO" id="GO:0051897">
    <property type="term" value="P:positive regulation of phosphatidylinositol 3-kinase/protein kinase B signal transduction"/>
    <property type="evidence" value="ECO:0007669"/>
    <property type="project" value="TreeGrafter"/>
</dbReference>
<keyword evidence="3" id="KW-1003">Cell membrane</keyword>
<keyword evidence="5 19" id="KW-0812">Transmembrane</keyword>
<evidence type="ECO:0000256" key="18">
    <source>
        <dbReference type="SAM" id="MobiDB-lite"/>
    </source>
</evidence>
<keyword evidence="7" id="KW-0547">Nucleotide-binding</keyword>
<comment type="similarity">
    <text evidence="17">Belongs to the protein kinase superfamily. Tyr protein kinase family. Insulin receptor subfamily.</text>
</comment>
<dbReference type="GO" id="GO:0038062">
    <property type="term" value="F:protein tyrosine kinase collagen receptor activity"/>
    <property type="evidence" value="ECO:0007669"/>
    <property type="project" value="TreeGrafter"/>
</dbReference>
<dbReference type="InterPro" id="IPR000421">
    <property type="entry name" value="FA58C"/>
</dbReference>
<dbReference type="GO" id="GO:0005886">
    <property type="term" value="C:plasma membrane"/>
    <property type="evidence" value="ECO:0007669"/>
    <property type="project" value="UniProtKB-SubCell"/>
</dbReference>
<evidence type="ECO:0000256" key="8">
    <source>
        <dbReference type="ARBA" id="ARBA00022777"/>
    </source>
</evidence>
<dbReference type="PROSITE" id="PS50011">
    <property type="entry name" value="PROTEIN_KINASE_DOM"/>
    <property type="match status" value="1"/>
</dbReference>
<evidence type="ECO:0000256" key="12">
    <source>
        <dbReference type="ARBA" id="ARBA00023137"/>
    </source>
</evidence>
<dbReference type="Gene3D" id="1.10.510.10">
    <property type="entry name" value="Transferase(Phosphotransferase) domain 1"/>
    <property type="match status" value="1"/>
</dbReference>
<evidence type="ECO:0000256" key="13">
    <source>
        <dbReference type="ARBA" id="ARBA00023157"/>
    </source>
</evidence>
<feature type="signal peptide" evidence="20">
    <location>
        <begin position="1"/>
        <end position="19"/>
    </location>
</feature>
<evidence type="ECO:0000256" key="4">
    <source>
        <dbReference type="ARBA" id="ARBA00022679"/>
    </source>
</evidence>
<accession>A0A8C3QLL3</accession>
<dbReference type="CDD" id="cd00057">
    <property type="entry name" value="FA58C"/>
    <property type="match status" value="1"/>
</dbReference>
<evidence type="ECO:0000256" key="5">
    <source>
        <dbReference type="ARBA" id="ARBA00022692"/>
    </source>
</evidence>
<keyword evidence="24" id="KW-1185">Reference proteome</keyword>
<keyword evidence="14" id="KW-0675">Receptor</keyword>
<dbReference type="PROSITE" id="PS00239">
    <property type="entry name" value="RECEPTOR_TYR_KIN_II"/>
    <property type="match status" value="1"/>
</dbReference>
<organism evidence="23 24">
    <name type="scientific">Cyanoderma ruficeps</name>
    <name type="common">rufous-capped babbler</name>
    <dbReference type="NCBI Taxonomy" id="181631"/>
    <lineage>
        <taxon>Eukaryota</taxon>
        <taxon>Metazoa</taxon>
        <taxon>Chordata</taxon>
        <taxon>Craniata</taxon>
        <taxon>Vertebrata</taxon>
        <taxon>Euteleostomi</taxon>
        <taxon>Archelosauria</taxon>
        <taxon>Archosauria</taxon>
        <taxon>Dinosauria</taxon>
        <taxon>Saurischia</taxon>
        <taxon>Theropoda</taxon>
        <taxon>Coelurosauria</taxon>
        <taxon>Aves</taxon>
        <taxon>Neognathae</taxon>
        <taxon>Neoaves</taxon>
        <taxon>Telluraves</taxon>
        <taxon>Australaves</taxon>
        <taxon>Passeriformes</taxon>
        <taxon>Sylvioidea</taxon>
        <taxon>Timaliidae</taxon>
        <taxon>Cyanoderma</taxon>
    </lineage>
</organism>
<evidence type="ECO:0000256" key="16">
    <source>
        <dbReference type="ARBA" id="ARBA00051243"/>
    </source>
</evidence>
<keyword evidence="11 19" id="KW-0472">Membrane</keyword>
<evidence type="ECO:0000256" key="11">
    <source>
        <dbReference type="ARBA" id="ARBA00023136"/>
    </source>
</evidence>
<dbReference type="InterPro" id="IPR008979">
    <property type="entry name" value="Galactose-bd-like_sf"/>
</dbReference>
<evidence type="ECO:0000256" key="17">
    <source>
        <dbReference type="ARBA" id="ARBA00061639"/>
    </source>
</evidence>
<feature type="transmembrane region" description="Helical" evidence="19">
    <location>
        <begin position="441"/>
        <end position="461"/>
    </location>
</feature>
<keyword evidence="8" id="KW-0418">Kinase</keyword>
<dbReference type="PROSITE" id="PS00109">
    <property type="entry name" value="PROTEIN_KINASE_TYR"/>
    <property type="match status" value="1"/>
</dbReference>
<dbReference type="InterPro" id="IPR002011">
    <property type="entry name" value="Tyr_kinase_rcpt_2_CS"/>
</dbReference>
<protein>
    <recommendedName>
        <fullName evidence="2">receptor protein-tyrosine kinase</fullName>
        <ecNumber evidence="2">2.7.10.1</ecNumber>
    </recommendedName>
</protein>
<evidence type="ECO:0000256" key="9">
    <source>
        <dbReference type="ARBA" id="ARBA00022840"/>
    </source>
</evidence>
<feature type="compositionally biased region" description="Gly residues" evidence="18">
    <location>
        <begin position="504"/>
        <end position="523"/>
    </location>
</feature>
<reference evidence="23" key="1">
    <citation type="submission" date="2025-08" db="UniProtKB">
        <authorList>
            <consortium name="Ensembl"/>
        </authorList>
    </citation>
    <scope>IDENTIFICATION</scope>
</reference>
<dbReference type="Ensembl" id="ENSCRFT00000008339.1">
    <property type="protein sequence ID" value="ENSCRFP00000008057.1"/>
    <property type="gene ID" value="ENSCRFG00000006323.1"/>
</dbReference>
<evidence type="ECO:0000256" key="3">
    <source>
        <dbReference type="ARBA" id="ARBA00022475"/>
    </source>
</evidence>
<evidence type="ECO:0000256" key="1">
    <source>
        <dbReference type="ARBA" id="ARBA00004251"/>
    </source>
</evidence>
<dbReference type="InterPro" id="IPR000719">
    <property type="entry name" value="Prot_kinase_dom"/>
</dbReference>
<reference evidence="23" key="2">
    <citation type="submission" date="2025-09" db="UniProtKB">
        <authorList>
            <consortium name="Ensembl"/>
        </authorList>
    </citation>
    <scope>IDENTIFICATION</scope>
</reference>
<evidence type="ECO:0000259" key="21">
    <source>
        <dbReference type="PROSITE" id="PS50011"/>
    </source>
</evidence>
<dbReference type="InterPro" id="IPR020635">
    <property type="entry name" value="Tyr_kinase_cat_dom"/>
</dbReference>
<dbReference type="PANTHER" id="PTHR24416:SF333">
    <property type="entry name" value="EPITHELIAL DISCOIDIN DOMAIN-CONTAINING RECEPTOR 1"/>
    <property type="match status" value="1"/>
</dbReference>
<dbReference type="FunFam" id="2.60.120.260:FF:000007">
    <property type="entry name" value="Discoidin domain receptor tyrosine kinase 1"/>
    <property type="match status" value="1"/>
</dbReference>
<dbReference type="SMART" id="SM00231">
    <property type="entry name" value="FA58C"/>
    <property type="match status" value="1"/>
</dbReference>
<dbReference type="Gene3D" id="3.30.200.20">
    <property type="entry name" value="Phosphorylase Kinase, domain 1"/>
    <property type="match status" value="1"/>
</dbReference>
<name>A0A8C3QLL3_9PASS</name>
<dbReference type="Pfam" id="PF00754">
    <property type="entry name" value="F5_F8_type_C"/>
    <property type="match status" value="1"/>
</dbReference>
<dbReference type="PROSITE" id="PS01285">
    <property type="entry name" value="FA58C_1"/>
    <property type="match status" value="1"/>
</dbReference>
<dbReference type="InterPro" id="IPR011009">
    <property type="entry name" value="Kinase-like_dom_sf"/>
</dbReference>
<feature type="domain" description="Protein kinase" evidence="21">
    <location>
        <begin position="618"/>
        <end position="922"/>
    </location>
</feature>
<dbReference type="PANTHER" id="PTHR24416">
    <property type="entry name" value="TYROSINE-PROTEIN KINASE RECEPTOR"/>
    <property type="match status" value="1"/>
</dbReference>
<dbReference type="GO" id="GO:0043235">
    <property type="term" value="C:receptor complex"/>
    <property type="evidence" value="ECO:0007669"/>
    <property type="project" value="TreeGrafter"/>
</dbReference>
<dbReference type="InterPro" id="IPR008266">
    <property type="entry name" value="Tyr_kinase_AS"/>
</dbReference>
<evidence type="ECO:0000313" key="24">
    <source>
        <dbReference type="Proteomes" id="UP000694396"/>
    </source>
</evidence>